<dbReference type="Gene3D" id="3.30.1360.200">
    <property type="match status" value="1"/>
</dbReference>
<dbReference type="NCBIfam" id="TIGR04126">
    <property type="entry name" value="PGF_CTERM"/>
    <property type="match status" value="1"/>
</dbReference>
<dbReference type="GO" id="GO:0005886">
    <property type="term" value="C:plasma membrane"/>
    <property type="evidence" value="ECO:0007669"/>
    <property type="project" value="UniProtKB-SubCell"/>
</dbReference>
<reference evidence="4 5" key="1">
    <citation type="journal article" date="2019" name="Int. J. Syst. Evol. Microbiol.">
        <title>The Global Catalogue of Microorganisms (GCM) 10K type strain sequencing project: providing services to taxonomists for standard genome sequencing and annotation.</title>
        <authorList>
            <consortium name="The Broad Institute Genomics Platform"/>
            <consortium name="The Broad Institute Genome Sequencing Center for Infectious Disease"/>
            <person name="Wu L."/>
            <person name="Ma J."/>
        </authorList>
    </citation>
    <scope>NUCLEOTIDE SEQUENCE [LARGE SCALE GENOMIC DNA]</scope>
    <source>
        <strain evidence="4 5">CGMCC 1.12125</strain>
    </source>
</reference>
<dbReference type="RefSeq" id="WP_247377241.1">
    <property type="nucleotide sequence ID" value="NZ_JALLGV010000003.1"/>
</dbReference>
<dbReference type="Pfam" id="PF22599">
    <property type="entry name" value="SecDF_P1_head"/>
    <property type="match status" value="1"/>
</dbReference>
<evidence type="ECO:0000313" key="4">
    <source>
        <dbReference type="EMBL" id="MFD1585722.1"/>
    </source>
</evidence>
<dbReference type="Proteomes" id="UP001597119">
    <property type="component" value="Unassembled WGS sequence"/>
</dbReference>
<keyword evidence="5" id="KW-1185">Reference proteome</keyword>
<keyword evidence="1" id="KW-0732">Signal</keyword>
<feature type="region of interest" description="Disordered" evidence="2">
    <location>
        <begin position="324"/>
        <end position="390"/>
    </location>
</feature>
<dbReference type="AlphaFoldDB" id="A0ABD6C601"/>
<proteinExistence type="predicted"/>
<name>A0ABD6C601_9EURY</name>
<sequence>MRRPAVLLAFAALAVAMTVGSAAGAATVPNGNETVLTAEIEGTTATNVTISPDADVDDIRATVAAELDVDEQTVRVAPEETAVEVREGNVSTTALRDALRTAGLNASAATVHDGVSAHTQTETVRIIDERLAGADIDATVASVTTDGGARGVRIRATDTDPAVIVENLTFQGRVEMVAHFPVQRDGDTVHRDVTLLTNEDFETVGSARSGRPGTTPLVPVTLTDEAAQNYSNAMQNFGFTSDEGIADCQTDTAKEDPDNASGHCLYTVYDGEVVSAAQMSAGLAQTFETGDFVNDPEFVITAANMSEARDLSLALRAGALPAPLDFDELPESPRQNNTAGSNTESTETQTATERSDADSTETVTATERSDAESSETVTATETTSSGDGPGFTAIAALAALLGLVVVGRRVESR</sequence>
<dbReference type="GO" id="GO:0030115">
    <property type="term" value="C:S-layer"/>
    <property type="evidence" value="ECO:0007669"/>
    <property type="project" value="UniProtKB-SubCell"/>
</dbReference>
<dbReference type="EMBL" id="JBHUDJ010000001">
    <property type="protein sequence ID" value="MFD1585722.1"/>
    <property type="molecule type" value="Genomic_DNA"/>
</dbReference>
<gene>
    <name evidence="4" type="ORF">ACFR9U_01905</name>
</gene>
<dbReference type="InterPro" id="IPR026371">
    <property type="entry name" value="PGF_CTERM"/>
</dbReference>
<evidence type="ECO:0000313" key="5">
    <source>
        <dbReference type="Proteomes" id="UP001597119"/>
    </source>
</evidence>
<accession>A0ABD6C601</accession>
<comment type="caution">
    <text evidence="4">The sequence shown here is derived from an EMBL/GenBank/DDBJ whole genome shotgun (WGS) entry which is preliminary data.</text>
</comment>
<organism evidence="4 5">
    <name type="scientific">Halorientalis brevis</name>
    <dbReference type="NCBI Taxonomy" id="1126241"/>
    <lineage>
        <taxon>Archaea</taxon>
        <taxon>Methanobacteriati</taxon>
        <taxon>Methanobacteriota</taxon>
        <taxon>Stenosarchaea group</taxon>
        <taxon>Halobacteria</taxon>
        <taxon>Halobacteriales</taxon>
        <taxon>Haloarculaceae</taxon>
        <taxon>Halorientalis</taxon>
    </lineage>
</organism>
<feature type="domain" description="SecDF P1 head subdomain" evidence="3">
    <location>
        <begin position="193"/>
        <end position="322"/>
    </location>
</feature>
<protein>
    <submittedName>
        <fullName evidence="4">PGF-CTERM sorting domain-containing protein</fullName>
    </submittedName>
</protein>
<feature type="compositionally biased region" description="Low complexity" evidence="2">
    <location>
        <begin position="374"/>
        <end position="385"/>
    </location>
</feature>
<dbReference type="InterPro" id="IPR054384">
    <property type="entry name" value="SecDF_P1_head"/>
</dbReference>
<evidence type="ECO:0000259" key="3">
    <source>
        <dbReference type="Pfam" id="PF22599"/>
    </source>
</evidence>
<feature type="compositionally biased region" description="Polar residues" evidence="2">
    <location>
        <begin position="333"/>
        <end position="352"/>
    </location>
</feature>
<evidence type="ECO:0000256" key="2">
    <source>
        <dbReference type="SAM" id="MobiDB-lite"/>
    </source>
</evidence>
<evidence type="ECO:0000256" key="1">
    <source>
        <dbReference type="ARBA" id="ARBA00022729"/>
    </source>
</evidence>